<dbReference type="RefSeq" id="WP_146654055.1">
    <property type="nucleotide sequence ID" value="NZ_CP012333.1"/>
</dbReference>
<feature type="domain" description="MsrB" evidence="8">
    <location>
        <begin position="8"/>
        <end position="130"/>
    </location>
</feature>
<dbReference type="STRING" id="1391654.AKJ09_09922"/>
<comment type="similarity">
    <text evidence="2">Belongs to the MsrB Met sulfoxide reductase family.</text>
</comment>
<name>A0A0K1QBZ1_9BACT</name>
<reference evidence="9 10" key="1">
    <citation type="submission" date="2015-08" db="EMBL/GenBank/DDBJ databases">
        <authorList>
            <person name="Babu N.S."/>
            <person name="Beckwith C.J."/>
            <person name="Beseler K.G."/>
            <person name="Brison A."/>
            <person name="Carone J.V."/>
            <person name="Caskin T.P."/>
            <person name="Diamond M."/>
            <person name="Durham M.E."/>
            <person name="Foxe J.M."/>
            <person name="Go M."/>
            <person name="Henderson B.A."/>
            <person name="Jones I.B."/>
            <person name="McGettigan J.A."/>
            <person name="Micheletti S.J."/>
            <person name="Nasrallah M.E."/>
            <person name="Ortiz D."/>
            <person name="Piller C.R."/>
            <person name="Privatt S.R."/>
            <person name="Schneider S.L."/>
            <person name="Sharp S."/>
            <person name="Smith T.C."/>
            <person name="Stanton J.D."/>
            <person name="Ullery H.E."/>
            <person name="Wilson R.J."/>
            <person name="Serrano M.G."/>
            <person name="Buck G."/>
            <person name="Lee V."/>
            <person name="Wang Y."/>
            <person name="Carvalho R."/>
            <person name="Voegtly L."/>
            <person name="Shi R."/>
            <person name="Duckworth R."/>
            <person name="Johnson A."/>
            <person name="Loviza R."/>
            <person name="Walstead R."/>
            <person name="Shah Z."/>
            <person name="Kiflezghi M."/>
            <person name="Wade K."/>
            <person name="Ball S.L."/>
            <person name="Bradley K.W."/>
            <person name="Asai D.J."/>
            <person name="Bowman C.A."/>
            <person name="Russell D.A."/>
            <person name="Pope W.H."/>
            <person name="Jacobs-Sera D."/>
            <person name="Hendrix R.W."/>
            <person name="Hatfull G.F."/>
        </authorList>
    </citation>
    <scope>NUCLEOTIDE SEQUENCE [LARGE SCALE GENOMIC DNA]</scope>
    <source>
        <strain evidence="9 10">DSM 27648</strain>
    </source>
</reference>
<dbReference type="OrthoDB" id="4174719at2"/>
<comment type="cofactor">
    <cofactor evidence="1">
        <name>Zn(2+)</name>
        <dbReference type="ChEBI" id="CHEBI:29105"/>
    </cofactor>
</comment>
<dbReference type="SUPFAM" id="SSF51316">
    <property type="entry name" value="Mss4-like"/>
    <property type="match status" value="1"/>
</dbReference>
<dbReference type="EC" id="1.8.4.12" evidence="3"/>
<keyword evidence="4" id="KW-0479">Metal-binding</keyword>
<dbReference type="Gene3D" id="2.170.150.20">
    <property type="entry name" value="Peptide methionine sulfoxide reductase"/>
    <property type="match status" value="1"/>
</dbReference>
<dbReference type="PROSITE" id="PS51790">
    <property type="entry name" value="MSRB"/>
    <property type="match status" value="1"/>
</dbReference>
<dbReference type="EMBL" id="CP012333">
    <property type="protein sequence ID" value="AKV03259.1"/>
    <property type="molecule type" value="Genomic_DNA"/>
</dbReference>
<dbReference type="InterPro" id="IPR011057">
    <property type="entry name" value="Mss4-like_sf"/>
</dbReference>
<evidence type="ECO:0000256" key="7">
    <source>
        <dbReference type="ARBA" id="ARBA00048488"/>
    </source>
</evidence>
<gene>
    <name evidence="9" type="ORF">AKJ09_09922</name>
</gene>
<dbReference type="InterPro" id="IPR028427">
    <property type="entry name" value="Met_Sox_Rdtase_MsrB"/>
</dbReference>
<dbReference type="KEGG" id="llu:AKJ09_09922"/>
<dbReference type="AlphaFoldDB" id="A0A0K1QBZ1"/>
<evidence type="ECO:0000256" key="5">
    <source>
        <dbReference type="ARBA" id="ARBA00022833"/>
    </source>
</evidence>
<evidence type="ECO:0000256" key="4">
    <source>
        <dbReference type="ARBA" id="ARBA00022723"/>
    </source>
</evidence>
<organism evidence="9 10">
    <name type="scientific">Labilithrix luteola</name>
    <dbReference type="NCBI Taxonomy" id="1391654"/>
    <lineage>
        <taxon>Bacteria</taxon>
        <taxon>Pseudomonadati</taxon>
        <taxon>Myxococcota</taxon>
        <taxon>Polyangia</taxon>
        <taxon>Polyangiales</taxon>
        <taxon>Labilitrichaceae</taxon>
        <taxon>Labilithrix</taxon>
    </lineage>
</organism>
<dbReference type="GO" id="GO:0046872">
    <property type="term" value="F:metal ion binding"/>
    <property type="evidence" value="ECO:0007669"/>
    <property type="project" value="UniProtKB-KW"/>
</dbReference>
<evidence type="ECO:0000256" key="1">
    <source>
        <dbReference type="ARBA" id="ARBA00001947"/>
    </source>
</evidence>
<dbReference type="PANTHER" id="PTHR10173:SF52">
    <property type="entry name" value="METHIONINE-R-SULFOXIDE REDUCTASE B1"/>
    <property type="match status" value="1"/>
</dbReference>
<dbReference type="GO" id="GO:0006979">
    <property type="term" value="P:response to oxidative stress"/>
    <property type="evidence" value="ECO:0007669"/>
    <property type="project" value="InterPro"/>
</dbReference>
<evidence type="ECO:0000259" key="8">
    <source>
        <dbReference type="PROSITE" id="PS51790"/>
    </source>
</evidence>
<dbReference type="Pfam" id="PF01641">
    <property type="entry name" value="SelR"/>
    <property type="match status" value="1"/>
</dbReference>
<keyword evidence="5" id="KW-0862">Zinc</keyword>
<protein>
    <recommendedName>
        <fullName evidence="3">peptide-methionine (R)-S-oxide reductase</fullName>
        <ecNumber evidence="3">1.8.4.12</ecNumber>
    </recommendedName>
</protein>
<dbReference type="NCBIfam" id="TIGR00357">
    <property type="entry name" value="peptide-methionine (R)-S-oxide reductase MsrB"/>
    <property type="match status" value="1"/>
</dbReference>
<evidence type="ECO:0000313" key="10">
    <source>
        <dbReference type="Proteomes" id="UP000064967"/>
    </source>
</evidence>
<comment type="catalytic activity">
    <reaction evidence="7">
        <text>L-methionyl-[protein] + [thioredoxin]-disulfide + H2O = L-methionyl-(R)-S-oxide-[protein] + [thioredoxin]-dithiol</text>
        <dbReference type="Rhea" id="RHEA:24164"/>
        <dbReference type="Rhea" id="RHEA-COMP:10698"/>
        <dbReference type="Rhea" id="RHEA-COMP:10700"/>
        <dbReference type="Rhea" id="RHEA-COMP:12313"/>
        <dbReference type="Rhea" id="RHEA-COMP:12314"/>
        <dbReference type="ChEBI" id="CHEBI:15377"/>
        <dbReference type="ChEBI" id="CHEBI:16044"/>
        <dbReference type="ChEBI" id="CHEBI:29950"/>
        <dbReference type="ChEBI" id="CHEBI:45764"/>
        <dbReference type="ChEBI" id="CHEBI:50058"/>
        <dbReference type="EC" id="1.8.4.12"/>
    </reaction>
</comment>
<dbReference type="GO" id="GO:0033743">
    <property type="term" value="F:peptide-methionine (R)-S-oxide reductase activity"/>
    <property type="evidence" value="ECO:0007669"/>
    <property type="project" value="UniProtKB-EC"/>
</dbReference>
<dbReference type="Proteomes" id="UP000064967">
    <property type="component" value="Chromosome"/>
</dbReference>
<accession>A0A0K1QBZ1</accession>
<dbReference type="PATRIC" id="fig|1391654.3.peg.10049"/>
<keyword evidence="6" id="KW-0560">Oxidoreductase</keyword>
<dbReference type="InterPro" id="IPR002579">
    <property type="entry name" value="Met_Sox_Rdtase_MsrB_dom"/>
</dbReference>
<proteinExistence type="inferred from homology"/>
<evidence type="ECO:0000313" key="9">
    <source>
        <dbReference type="EMBL" id="AKV03259.1"/>
    </source>
</evidence>
<keyword evidence="10" id="KW-1185">Reference proteome</keyword>
<evidence type="ECO:0000256" key="3">
    <source>
        <dbReference type="ARBA" id="ARBA00012499"/>
    </source>
</evidence>
<evidence type="ECO:0000256" key="6">
    <source>
        <dbReference type="ARBA" id="ARBA00023002"/>
    </source>
</evidence>
<evidence type="ECO:0000256" key="2">
    <source>
        <dbReference type="ARBA" id="ARBA00007174"/>
    </source>
</evidence>
<dbReference type="FunFam" id="2.170.150.20:FF:000001">
    <property type="entry name" value="Peptide methionine sulfoxide reductase MsrB"/>
    <property type="match status" value="1"/>
</dbReference>
<dbReference type="GO" id="GO:0030091">
    <property type="term" value="P:protein repair"/>
    <property type="evidence" value="ECO:0007669"/>
    <property type="project" value="InterPro"/>
</dbReference>
<sequence>MMKVNKSESEWKEILTPEQYAVTRQKGTERAFTGKYWDCHDNGRYHCVCCGAELFSSDDKFDSGCGWPSFTKPSAATVDEEEDRSHFMVRTEVHCNSCGAHLGHVFDDGPRDRGGLRYCINSASLDLKKE</sequence>
<dbReference type="GO" id="GO:0005737">
    <property type="term" value="C:cytoplasm"/>
    <property type="evidence" value="ECO:0007669"/>
    <property type="project" value="TreeGrafter"/>
</dbReference>
<dbReference type="PANTHER" id="PTHR10173">
    <property type="entry name" value="METHIONINE SULFOXIDE REDUCTASE"/>
    <property type="match status" value="1"/>
</dbReference>